<evidence type="ECO:0000313" key="3">
    <source>
        <dbReference type="Proteomes" id="UP000233414"/>
    </source>
</evidence>
<dbReference type="Gene3D" id="3.90.1200.10">
    <property type="match status" value="1"/>
</dbReference>
<dbReference type="EMBL" id="PGYQ01000004">
    <property type="protein sequence ID" value="PKL72466.1"/>
    <property type="molecule type" value="Genomic_DNA"/>
</dbReference>
<dbReference type="AlphaFoldDB" id="A0A2N1UNP5"/>
<accession>A0A2N1UNP5</accession>
<dbReference type="InterPro" id="IPR002575">
    <property type="entry name" value="Aminoglycoside_PTrfase"/>
</dbReference>
<proteinExistence type="predicted"/>
<evidence type="ECO:0000313" key="2">
    <source>
        <dbReference type="EMBL" id="PKL72466.1"/>
    </source>
</evidence>
<organism evidence="2 3">
    <name type="scientific">Candidatus Kuenenbacteria bacterium HGW-Kuenenbacteria-1</name>
    <dbReference type="NCBI Taxonomy" id="2013812"/>
    <lineage>
        <taxon>Bacteria</taxon>
        <taxon>Candidatus Kueneniibacteriota</taxon>
    </lineage>
</organism>
<name>A0A2N1UNP5_9BACT</name>
<dbReference type="SUPFAM" id="SSF56112">
    <property type="entry name" value="Protein kinase-like (PK-like)"/>
    <property type="match status" value="1"/>
</dbReference>
<protein>
    <recommendedName>
        <fullName evidence="1">Aminoglycoside phosphotransferase domain-containing protein</fullName>
    </recommendedName>
</protein>
<reference evidence="2 3" key="1">
    <citation type="journal article" date="2017" name="ISME J.">
        <title>Potential for microbial H2 and metal transformations associated with novel bacteria and archaea in deep terrestrial subsurface sediments.</title>
        <authorList>
            <person name="Hernsdorf A.W."/>
            <person name="Amano Y."/>
            <person name="Miyakawa K."/>
            <person name="Ise K."/>
            <person name="Suzuki Y."/>
            <person name="Anantharaman K."/>
            <person name="Probst A."/>
            <person name="Burstein D."/>
            <person name="Thomas B.C."/>
            <person name="Banfield J.F."/>
        </authorList>
    </citation>
    <scope>NUCLEOTIDE SEQUENCE [LARGE SCALE GENOMIC DNA]</scope>
    <source>
        <strain evidence="2">HGW-Kuenenbacteria-1</strain>
    </source>
</reference>
<sequence length="344" mass="40975">MYKYSIIPQAKQKINKTLKELGISILDKNFTIKRNIENKKRFFMPICADKQGRKYFFKARFQNTDELLVALKKEIEFNKKITPVISSIEPHFITPGVLKTGEDKDGYVWFCRECYEENFAGTMDIDSGITKDFLNKCSSKSFALELFSLQKETVKIKKIMRLHCHNHHWYMADFGYYCHTKILQKIIPKELKIIKELLEKNRILLNRNANYLTHGDFYPNNILLSDNQLVVIDWELIHLNNQAFDFTFIWMNAFRNHEWQREFFKTYFQKVKDKKKFKKLFKIVALTLCLRFLHHAYITIKTFNKGYKEKLISRGFTIKQVQSTVKNAREAQKAHLAVLKKLIK</sequence>
<dbReference type="Pfam" id="PF01636">
    <property type="entry name" value="APH"/>
    <property type="match status" value="1"/>
</dbReference>
<dbReference type="Proteomes" id="UP000233414">
    <property type="component" value="Unassembled WGS sequence"/>
</dbReference>
<feature type="domain" description="Aminoglycoside phosphotransferase" evidence="1">
    <location>
        <begin position="194"/>
        <end position="268"/>
    </location>
</feature>
<dbReference type="InterPro" id="IPR011009">
    <property type="entry name" value="Kinase-like_dom_sf"/>
</dbReference>
<evidence type="ECO:0000259" key="1">
    <source>
        <dbReference type="Pfam" id="PF01636"/>
    </source>
</evidence>
<gene>
    <name evidence="2" type="ORF">CVV26_01405</name>
</gene>
<comment type="caution">
    <text evidence="2">The sequence shown here is derived from an EMBL/GenBank/DDBJ whole genome shotgun (WGS) entry which is preliminary data.</text>
</comment>